<evidence type="ECO:0000313" key="1">
    <source>
        <dbReference type="EMBL" id="DAE28797.1"/>
    </source>
</evidence>
<name>A0A8S5RCJ9_9VIRU</name>
<sequence>MSQIISQEEIDKLTSYIMITKCYFNNRINLSMEIH</sequence>
<accession>A0A8S5RCJ9</accession>
<organism evidence="1">
    <name type="scientific">virus sp. ctmTa7</name>
    <dbReference type="NCBI Taxonomy" id="2828255"/>
    <lineage>
        <taxon>Viruses</taxon>
    </lineage>
</organism>
<dbReference type="EMBL" id="BK059091">
    <property type="protein sequence ID" value="DAE28797.1"/>
    <property type="molecule type" value="Genomic_DNA"/>
</dbReference>
<proteinExistence type="predicted"/>
<reference evidence="1" key="1">
    <citation type="journal article" date="2021" name="Proc. Natl. Acad. Sci. U.S.A.">
        <title>A Catalog of Tens of Thousands of Viruses from Human Metagenomes Reveals Hidden Associations with Chronic Diseases.</title>
        <authorList>
            <person name="Tisza M.J."/>
            <person name="Buck C.B."/>
        </authorList>
    </citation>
    <scope>NUCLEOTIDE SEQUENCE</scope>
    <source>
        <strain evidence="1">CtmTa7</strain>
    </source>
</reference>
<protein>
    <submittedName>
        <fullName evidence="1">Uncharacterized protein</fullName>
    </submittedName>
</protein>